<name>A6DK19_9BACT</name>
<comment type="caution">
    <text evidence="1">The sequence shown here is derived from an EMBL/GenBank/DDBJ whole genome shotgun (WGS) entry which is preliminary data.</text>
</comment>
<reference evidence="1 2" key="1">
    <citation type="journal article" date="2010" name="J. Bacteriol.">
        <title>Genome sequence of Lentisphaera araneosa HTCC2155T, the type species of the order Lentisphaerales in the phylum Lentisphaerae.</title>
        <authorList>
            <person name="Thrash J.C."/>
            <person name="Cho J.C."/>
            <person name="Vergin K.L."/>
            <person name="Morris R.M."/>
            <person name="Giovannoni S.J."/>
        </authorList>
    </citation>
    <scope>NUCLEOTIDE SEQUENCE [LARGE SCALE GENOMIC DNA]</scope>
    <source>
        <strain evidence="1 2">HTCC2155</strain>
    </source>
</reference>
<dbReference type="RefSeq" id="WP_007278234.1">
    <property type="nucleotide sequence ID" value="NZ_ABCK01000006.1"/>
</dbReference>
<evidence type="ECO:0000313" key="2">
    <source>
        <dbReference type="Proteomes" id="UP000004947"/>
    </source>
</evidence>
<protein>
    <submittedName>
        <fullName evidence="1">Uncharacterized protein</fullName>
    </submittedName>
</protein>
<dbReference type="InterPro" id="IPR036525">
    <property type="entry name" value="Tubulin/FtsZ_GTPase_sf"/>
</dbReference>
<proteinExistence type="predicted"/>
<dbReference type="EMBL" id="ABCK01000006">
    <property type="protein sequence ID" value="EDM28243.1"/>
    <property type="molecule type" value="Genomic_DNA"/>
</dbReference>
<dbReference type="STRING" id="313628.LNTAR_12841"/>
<evidence type="ECO:0000313" key="1">
    <source>
        <dbReference type="EMBL" id="EDM28243.1"/>
    </source>
</evidence>
<dbReference type="Gene3D" id="3.40.50.1440">
    <property type="entry name" value="Tubulin/FtsZ, GTPase domain"/>
    <property type="match status" value="1"/>
</dbReference>
<dbReference type="Proteomes" id="UP000004947">
    <property type="component" value="Unassembled WGS sequence"/>
</dbReference>
<organism evidence="1 2">
    <name type="scientific">Lentisphaera araneosa HTCC2155</name>
    <dbReference type="NCBI Taxonomy" id="313628"/>
    <lineage>
        <taxon>Bacteria</taxon>
        <taxon>Pseudomonadati</taxon>
        <taxon>Lentisphaerota</taxon>
        <taxon>Lentisphaeria</taxon>
        <taxon>Lentisphaerales</taxon>
        <taxon>Lentisphaeraceae</taxon>
        <taxon>Lentisphaera</taxon>
    </lineage>
</organism>
<accession>A6DK19</accession>
<gene>
    <name evidence="1" type="ORF">LNTAR_12841</name>
</gene>
<sequence length="339" mass="38580">MIENKMNEMMVIGLGETAGDLIADLPEMNNFAKLVALREGKRYGRDSKIKLINLKERNPWRELWVPEGGIIVLADLDSLERGEELLKLNKKLSHKKVVFLLMRPHRLEGDLKLNRANLIIEKLLENKASVLCFDDEVMISNMRSSVNDAFANKRNLMTQSIAYFLDMLRDLGPVKINLDDLRSLLKEEYGIVNFAYGKGHRISDSVEDLWSSPLLGKSRSSADVGLLYMRMGSAHGDLNVLHDLGTTVELACPEHCQFLRAYGNGYGDPEEIELLLALIRTNKVEQAPKPTYQSKPDIKKQVTYDEDVMHMFLRHENTPGLMTKLKVPTYKRLGLKVQK</sequence>
<dbReference type="AlphaFoldDB" id="A6DK19"/>
<keyword evidence="2" id="KW-1185">Reference proteome</keyword>